<feature type="region of interest" description="Disordered" evidence="1">
    <location>
        <begin position="24"/>
        <end position="122"/>
    </location>
</feature>
<feature type="compositionally biased region" description="Basic and acidic residues" evidence="1">
    <location>
        <begin position="550"/>
        <end position="559"/>
    </location>
</feature>
<evidence type="ECO:0000313" key="3">
    <source>
        <dbReference type="Proteomes" id="UP000218209"/>
    </source>
</evidence>
<dbReference type="AlphaFoldDB" id="A0A1X6P8T4"/>
<feature type="compositionally biased region" description="Acidic residues" evidence="1">
    <location>
        <begin position="57"/>
        <end position="67"/>
    </location>
</feature>
<proteinExistence type="predicted"/>
<organism evidence="2 3">
    <name type="scientific">Porphyra umbilicalis</name>
    <name type="common">Purple laver</name>
    <name type="synonym">Red alga</name>
    <dbReference type="NCBI Taxonomy" id="2786"/>
    <lineage>
        <taxon>Eukaryota</taxon>
        <taxon>Rhodophyta</taxon>
        <taxon>Bangiophyceae</taxon>
        <taxon>Bangiales</taxon>
        <taxon>Bangiaceae</taxon>
        <taxon>Porphyra</taxon>
    </lineage>
</organism>
<feature type="region of interest" description="Disordered" evidence="1">
    <location>
        <begin position="505"/>
        <end position="577"/>
    </location>
</feature>
<evidence type="ECO:0000313" key="2">
    <source>
        <dbReference type="EMBL" id="OSX77311.1"/>
    </source>
</evidence>
<accession>A0A1X6P8T4</accession>
<evidence type="ECO:0000256" key="1">
    <source>
        <dbReference type="SAM" id="MobiDB-lite"/>
    </source>
</evidence>
<protein>
    <submittedName>
        <fullName evidence="2">Uncharacterized protein</fullName>
    </submittedName>
</protein>
<keyword evidence="3" id="KW-1185">Reference proteome</keyword>
<dbReference type="Proteomes" id="UP000218209">
    <property type="component" value="Unassembled WGS sequence"/>
</dbReference>
<feature type="compositionally biased region" description="Low complexity" evidence="1">
    <location>
        <begin position="78"/>
        <end position="92"/>
    </location>
</feature>
<dbReference type="EMBL" id="KV918841">
    <property type="protein sequence ID" value="OSX77311.1"/>
    <property type="molecule type" value="Genomic_DNA"/>
</dbReference>
<reference evidence="2 3" key="1">
    <citation type="submission" date="2017-03" db="EMBL/GenBank/DDBJ databases">
        <title>WGS assembly of Porphyra umbilicalis.</title>
        <authorList>
            <person name="Brawley S.H."/>
            <person name="Blouin N.A."/>
            <person name="Ficko-Blean E."/>
            <person name="Wheeler G.L."/>
            <person name="Lohr M."/>
            <person name="Goodson H.V."/>
            <person name="Jenkins J.W."/>
            <person name="Blaby-Haas C.E."/>
            <person name="Helliwell K.E."/>
            <person name="Chan C."/>
            <person name="Marriage T."/>
            <person name="Bhattacharya D."/>
            <person name="Klein A.S."/>
            <person name="Badis Y."/>
            <person name="Brodie J."/>
            <person name="Cao Y."/>
            <person name="Collen J."/>
            <person name="Dittami S.M."/>
            <person name="Gachon C.M."/>
            <person name="Green B.R."/>
            <person name="Karpowicz S."/>
            <person name="Kim J.W."/>
            <person name="Kudahl U."/>
            <person name="Lin S."/>
            <person name="Michel G."/>
            <person name="Mittag M."/>
            <person name="Olson B.J."/>
            <person name="Pangilinan J."/>
            <person name="Peng Y."/>
            <person name="Qiu H."/>
            <person name="Shu S."/>
            <person name="Singer J.T."/>
            <person name="Smith A.G."/>
            <person name="Sprecher B.N."/>
            <person name="Wagner V."/>
            <person name="Wang W."/>
            <person name="Wang Z.-Y."/>
            <person name="Yan J."/>
            <person name="Yarish C."/>
            <person name="Zoeuner-Riek S."/>
            <person name="Zhuang Y."/>
            <person name="Zou Y."/>
            <person name="Lindquist E.A."/>
            <person name="Grimwood J."/>
            <person name="Barry K."/>
            <person name="Rokhsar D.S."/>
            <person name="Schmutz J."/>
            <person name="Stiller J.W."/>
            <person name="Grossman A.R."/>
            <person name="Prochnik S.E."/>
        </authorList>
    </citation>
    <scope>NUCLEOTIDE SEQUENCE [LARGE SCALE GENOMIC DNA]</scope>
    <source>
        <strain evidence="2">4086291</strain>
    </source>
</reference>
<gene>
    <name evidence="2" type="ORF">BU14_0152s0006</name>
</gene>
<feature type="compositionally biased region" description="Pro residues" evidence="1">
    <location>
        <begin position="33"/>
        <end position="42"/>
    </location>
</feature>
<feature type="compositionally biased region" description="Acidic residues" evidence="1">
    <location>
        <begin position="560"/>
        <end position="572"/>
    </location>
</feature>
<name>A0A1X6P8T4_PORUM</name>
<feature type="compositionally biased region" description="Low complexity" evidence="1">
    <location>
        <begin position="530"/>
        <end position="543"/>
    </location>
</feature>
<feature type="compositionally biased region" description="Low complexity" evidence="1">
    <location>
        <begin position="505"/>
        <end position="514"/>
    </location>
</feature>
<sequence>MPPTGFVAPNGSASAGVTMAAAPRRVGVRASQPPSPIMPPTLPARGQLPPSSLPADESSDDMNDDDLVLAYVTPPASPSLAARGSPRSARPSSGKRRRASISRAARGEGSAAAGAASAAAVNGVDEEPVPLTSREVYDAVKPGFSSIRRELTRYRVELVVVKSQSASVLRRMDGISAAVDGSESSNGAMMERVAGLEKVISALTQRLPAASEGSTEPGVSEKMPPSLINDIKERFLEGLLEEIRTARCSDDVYPTSEKVNASLLRVAASAMKVSEDEAAITLQQRLMLPARKPAKGMALVLAYQYIKRVMGHLNSSLMSVAVTAFVKHMHMLKGMGSWSSQSSSSARRVLKLSAEECSELLRNDSFFVDSCGRLAMLEALASIIEEVGGTALMVAWSGPNKTSRVIRCLFGHFANVSFRVRAYLRNRAGLPPVNLGVGVLNQGHRTLYERELIYLHDRLPKDAGVHDGLQLVDGGAPNRYDTIPAPDPVAGTAAATSADAPAAAAAVGGASDAPRGPPPGPVIPGPPAPLRLAPLPAHLPLLPGSQASREAARVGIRETEPDDDWDEEEDDEIRPVSDERVAQWRAYRAAGF</sequence>
<feature type="compositionally biased region" description="Pro residues" evidence="1">
    <location>
        <begin position="515"/>
        <end position="529"/>
    </location>
</feature>
<feature type="compositionally biased region" description="Low complexity" evidence="1">
    <location>
        <begin position="101"/>
        <end position="120"/>
    </location>
</feature>